<protein>
    <submittedName>
        <fullName evidence="4">Response regulator</fullName>
    </submittedName>
</protein>
<proteinExistence type="predicted"/>
<dbReference type="PROSITE" id="PS50110">
    <property type="entry name" value="RESPONSE_REGULATORY"/>
    <property type="match status" value="1"/>
</dbReference>
<dbReference type="SMART" id="SM00448">
    <property type="entry name" value="REC"/>
    <property type="match status" value="1"/>
</dbReference>
<dbReference type="PANTHER" id="PTHR44591:SF3">
    <property type="entry name" value="RESPONSE REGULATORY DOMAIN-CONTAINING PROTEIN"/>
    <property type="match status" value="1"/>
</dbReference>
<evidence type="ECO:0000313" key="4">
    <source>
        <dbReference type="EMBL" id="MCJ8210278.1"/>
    </source>
</evidence>
<dbReference type="InterPro" id="IPR050595">
    <property type="entry name" value="Bact_response_regulator"/>
</dbReference>
<feature type="domain" description="Response regulatory" evidence="3">
    <location>
        <begin position="4"/>
        <end position="118"/>
    </location>
</feature>
<dbReference type="Proteomes" id="UP001139450">
    <property type="component" value="Unassembled WGS sequence"/>
</dbReference>
<dbReference type="InterPro" id="IPR011006">
    <property type="entry name" value="CheY-like_superfamily"/>
</dbReference>
<dbReference type="AlphaFoldDB" id="A0A9X1X3C1"/>
<keyword evidence="5" id="KW-1185">Reference proteome</keyword>
<feature type="modified residue" description="4-aspartylphosphate" evidence="2">
    <location>
        <position position="53"/>
    </location>
</feature>
<dbReference type="RefSeq" id="WP_245130114.1">
    <property type="nucleotide sequence ID" value="NZ_JALJEJ010000004.1"/>
</dbReference>
<reference evidence="4" key="1">
    <citation type="submission" date="2022-04" db="EMBL/GenBank/DDBJ databases">
        <title>Mucilaginibacter sp. RS28 isolated from freshwater.</title>
        <authorList>
            <person name="Ko S.-R."/>
        </authorList>
    </citation>
    <scope>NUCLEOTIDE SEQUENCE</scope>
    <source>
        <strain evidence="4">RS28</strain>
    </source>
</reference>
<sequence>MPKKILIVDDNQDILEIVQETLTYEQFEVMATSNGADVIALAEEFNPDLVILDYRLGNITGGEICRNLKNMPRFENLPVIIFTAYVNKSEELFAYGCDDTIDKPFDLSELIYKVNNLVNAQ</sequence>
<gene>
    <name evidence="4" type="ORF">MUY27_11215</name>
</gene>
<accession>A0A9X1X3C1</accession>
<keyword evidence="1 2" id="KW-0597">Phosphoprotein</keyword>
<name>A0A9X1X3C1_9SPHI</name>
<dbReference type="InterPro" id="IPR001789">
    <property type="entry name" value="Sig_transdc_resp-reg_receiver"/>
</dbReference>
<dbReference type="PANTHER" id="PTHR44591">
    <property type="entry name" value="STRESS RESPONSE REGULATOR PROTEIN 1"/>
    <property type="match status" value="1"/>
</dbReference>
<comment type="caution">
    <text evidence="4">The sequence shown here is derived from an EMBL/GenBank/DDBJ whole genome shotgun (WGS) entry which is preliminary data.</text>
</comment>
<dbReference type="SUPFAM" id="SSF52172">
    <property type="entry name" value="CheY-like"/>
    <property type="match status" value="1"/>
</dbReference>
<dbReference type="Pfam" id="PF00072">
    <property type="entry name" value="Response_reg"/>
    <property type="match status" value="1"/>
</dbReference>
<dbReference type="GO" id="GO:0000160">
    <property type="term" value="P:phosphorelay signal transduction system"/>
    <property type="evidence" value="ECO:0007669"/>
    <property type="project" value="InterPro"/>
</dbReference>
<dbReference type="EMBL" id="JALJEJ010000004">
    <property type="protein sequence ID" value="MCJ8210278.1"/>
    <property type="molecule type" value="Genomic_DNA"/>
</dbReference>
<evidence type="ECO:0000313" key="5">
    <source>
        <dbReference type="Proteomes" id="UP001139450"/>
    </source>
</evidence>
<evidence type="ECO:0000256" key="2">
    <source>
        <dbReference type="PROSITE-ProRule" id="PRU00169"/>
    </source>
</evidence>
<dbReference type="Gene3D" id="3.40.50.2300">
    <property type="match status" value="1"/>
</dbReference>
<evidence type="ECO:0000256" key="1">
    <source>
        <dbReference type="ARBA" id="ARBA00022553"/>
    </source>
</evidence>
<evidence type="ECO:0000259" key="3">
    <source>
        <dbReference type="PROSITE" id="PS50110"/>
    </source>
</evidence>
<organism evidence="4 5">
    <name type="scientific">Mucilaginibacter straminoryzae</name>
    <dbReference type="NCBI Taxonomy" id="2932774"/>
    <lineage>
        <taxon>Bacteria</taxon>
        <taxon>Pseudomonadati</taxon>
        <taxon>Bacteroidota</taxon>
        <taxon>Sphingobacteriia</taxon>
        <taxon>Sphingobacteriales</taxon>
        <taxon>Sphingobacteriaceae</taxon>
        <taxon>Mucilaginibacter</taxon>
    </lineage>
</organism>